<dbReference type="InterPro" id="IPR042100">
    <property type="entry name" value="Bug_dom1"/>
</dbReference>
<dbReference type="InterPro" id="IPR005064">
    <property type="entry name" value="BUG"/>
</dbReference>
<name>A0A0R3LTI1_9BRAD</name>
<feature type="chain" id="PRO_5006443399" evidence="2">
    <location>
        <begin position="27"/>
        <end position="326"/>
    </location>
</feature>
<dbReference type="PANTHER" id="PTHR42928:SF5">
    <property type="entry name" value="BLR1237 PROTEIN"/>
    <property type="match status" value="1"/>
</dbReference>
<dbReference type="PIRSF" id="PIRSF017082">
    <property type="entry name" value="YflP"/>
    <property type="match status" value="1"/>
</dbReference>
<sequence length="326" mass="33716">MDWMKRFAGAVTIAAACILPATTVLADDYPSRPVRLLHGFAAGGAADTMSRIVAEGLARKLGQPVIVEAKPGAGGNIAADAIAKATPDGYTIGLVTGAHAISAAIYKSLSFQPVESFGMISTLAYYGLVVAVRDDHPAKSLADLIAMARQKPGGLSFGSVGFGSTHHLAGELLNARAGIELIHVPYRGDSQSTTALLGGDVPVVIGTPVLLAPQIQSGAVRGLAVTSSTRIPLLPNVPSAEEAGVKGYDVRTWAGLLVPKGTPPALIARLNAVTLEVLSDPNVRKQLETAVGGEVRGSSPEEMKALVAAEIAKWSDVVERARIPRI</sequence>
<evidence type="ECO:0000256" key="2">
    <source>
        <dbReference type="SAM" id="SignalP"/>
    </source>
</evidence>
<dbReference type="SUPFAM" id="SSF53850">
    <property type="entry name" value="Periplasmic binding protein-like II"/>
    <property type="match status" value="1"/>
</dbReference>
<evidence type="ECO:0000256" key="1">
    <source>
        <dbReference type="ARBA" id="ARBA00006987"/>
    </source>
</evidence>
<dbReference type="Pfam" id="PF03401">
    <property type="entry name" value="TctC"/>
    <property type="match status" value="1"/>
</dbReference>
<evidence type="ECO:0000313" key="3">
    <source>
        <dbReference type="EMBL" id="KRR11276.1"/>
    </source>
</evidence>
<comment type="similarity">
    <text evidence="1">Belongs to the UPF0065 (bug) family.</text>
</comment>
<protein>
    <submittedName>
        <fullName evidence="3">MFS transporter</fullName>
    </submittedName>
</protein>
<dbReference type="AlphaFoldDB" id="A0A0R3LTI1"/>
<gene>
    <name evidence="3" type="ORF">CQ12_05460</name>
</gene>
<dbReference type="STRING" id="280332.CQ12_05460"/>
<dbReference type="CDD" id="cd13578">
    <property type="entry name" value="PBP2_Bug27"/>
    <property type="match status" value="1"/>
</dbReference>
<dbReference type="Gene3D" id="3.40.190.10">
    <property type="entry name" value="Periplasmic binding protein-like II"/>
    <property type="match status" value="1"/>
</dbReference>
<dbReference type="RefSeq" id="WP_057834773.1">
    <property type="nucleotide sequence ID" value="NZ_LLXZ01000049.1"/>
</dbReference>
<dbReference type="Gene3D" id="3.40.190.150">
    <property type="entry name" value="Bordetella uptake gene, domain 1"/>
    <property type="match status" value="1"/>
</dbReference>
<organism evidence="3 4">
    <name type="scientific">Bradyrhizobium jicamae</name>
    <dbReference type="NCBI Taxonomy" id="280332"/>
    <lineage>
        <taxon>Bacteria</taxon>
        <taxon>Pseudomonadati</taxon>
        <taxon>Pseudomonadota</taxon>
        <taxon>Alphaproteobacteria</taxon>
        <taxon>Hyphomicrobiales</taxon>
        <taxon>Nitrobacteraceae</taxon>
        <taxon>Bradyrhizobium</taxon>
    </lineage>
</organism>
<dbReference type="PROSITE" id="PS51257">
    <property type="entry name" value="PROKAR_LIPOPROTEIN"/>
    <property type="match status" value="1"/>
</dbReference>
<feature type="signal peptide" evidence="2">
    <location>
        <begin position="1"/>
        <end position="26"/>
    </location>
</feature>
<reference evidence="3 4" key="1">
    <citation type="submission" date="2014-03" db="EMBL/GenBank/DDBJ databases">
        <title>Bradyrhizobium valentinum sp. nov., isolated from effective nodules of Lupinus mariae-josephae, a lupine endemic of basic-lime soils in Eastern Spain.</title>
        <authorList>
            <person name="Duran D."/>
            <person name="Rey L."/>
            <person name="Navarro A."/>
            <person name="Busquets A."/>
            <person name="Imperial J."/>
            <person name="Ruiz-Argueso T."/>
        </authorList>
    </citation>
    <scope>NUCLEOTIDE SEQUENCE [LARGE SCALE GENOMIC DNA]</scope>
    <source>
        <strain evidence="3 4">PAC68</strain>
    </source>
</reference>
<keyword evidence="2" id="KW-0732">Signal</keyword>
<accession>A0A0R3LTI1</accession>
<dbReference type="EMBL" id="LLXZ01000049">
    <property type="protein sequence ID" value="KRR11276.1"/>
    <property type="molecule type" value="Genomic_DNA"/>
</dbReference>
<keyword evidence="4" id="KW-1185">Reference proteome</keyword>
<evidence type="ECO:0000313" key="4">
    <source>
        <dbReference type="Proteomes" id="UP000050863"/>
    </source>
</evidence>
<comment type="caution">
    <text evidence="3">The sequence shown here is derived from an EMBL/GenBank/DDBJ whole genome shotgun (WGS) entry which is preliminary data.</text>
</comment>
<proteinExistence type="inferred from homology"/>
<dbReference type="PANTHER" id="PTHR42928">
    <property type="entry name" value="TRICARBOXYLATE-BINDING PROTEIN"/>
    <property type="match status" value="1"/>
</dbReference>
<dbReference type="Proteomes" id="UP000050863">
    <property type="component" value="Unassembled WGS sequence"/>
</dbReference>
<dbReference type="OrthoDB" id="8970543at2"/>